<keyword evidence="5" id="KW-0175">Coiled coil</keyword>
<dbReference type="SMART" id="SM00448">
    <property type="entry name" value="REC"/>
    <property type="match status" value="1"/>
</dbReference>
<keyword evidence="9" id="KW-1185">Reference proteome</keyword>
<dbReference type="PRINTS" id="PR00344">
    <property type="entry name" value="BCTRLSENSOR"/>
</dbReference>
<evidence type="ECO:0000256" key="3">
    <source>
        <dbReference type="ARBA" id="ARBA00022553"/>
    </source>
</evidence>
<dbReference type="PANTHER" id="PTHR43547:SF2">
    <property type="entry name" value="HYBRID SIGNAL TRANSDUCTION HISTIDINE KINASE C"/>
    <property type="match status" value="1"/>
</dbReference>
<proteinExistence type="predicted"/>
<reference evidence="9" key="1">
    <citation type="journal article" date="2019" name="Int. J. Syst. Evol. Microbiol.">
        <title>The Global Catalogue of Microorganisms (GCM) 10K type strain sequencing project: providing services to taxonomists for standard genome sequencing and annotation.</title>
        <authorList>
            <consortium name="The Broad Institute Genomics Platform"/>
            <consortium name="The Broad Institute Genome Sequencing Center for Infectious Disease"/>
            <person name="Wu L."/>
            <person name="Ma J."/>
        </authorList>
    </citation>
    <scope>NUCLEOTIDE SEQUENCE [LARGE SCALE GENOMIC DNA]</scope>
    <source>
        <strain evidence="9">LMG 29894</strain>
    </source>
</reference>
<protein>
    <recommendedName>
        <fullName evidence="2">histidine kinase</fullName>
        <ecNumber evidence="2">2.7.13.3</ecNumber>
    </recommendedName>
</protein>
<dbReference type="InterPro" id="IPR003594">
    <property type="entry name" value="HATPase_dom"/>
</dbReference>
<evidence type="ECO:0000256" key="2">
    <source>
        <dbReference type="ARBA" id="ARBA00012438"/>
    </source>
</evidence>
<dbReference type="PANTHER" id="PTHR43547">
    <property type="entry name" value="TWO-COMPONENT HISTIDINE KINASE"/>
    <property type="match status" value="1"/>
</dbReference>
<keyword evidence="8" id="KW-0547">Nucleotide-binding</keyword>
<dbReference type="EC" id="2.7.13.3" evidence="2"/>
<evidence type="ECO:0000256" key="1">
    <source>
        <dbReference type="ARBA" id="ARBA00000085"/>
    </source>
</evidence>
<dbReference type="InterPro" id="IPR003661">
    <property type="entry name" value="HisK_dim/P_dom"/>
</dbReference>
<name>A0ABV8MM85_9NEIS</name>
<accession>A0ABV8MM85</accession>
<dbReference type="InterPro" id="IPR036097">
    <property type="entry name" value="HisK_dim/P_sf"/>
</dbReference>
<evidence type="ECO:0000256" key="5">
    <source>
        <dbReference type="SAM" id="Coils"/>
    </source>
</evidence>
<dbReference type="SUPFAM" id="SSF52172">
    <property type="entry name" value="CheY-like"/>
    <property type="match status" value="1"/>
</dbReference>
<dbReference type="CDD" id="cd00075">
    <property type="entry name" value="HATPase"/>
    <property type="match status" value="1"/>
</dbReference>
<dbReference type="InterPro" id="IPR001789">
    <property type="entry name" value="Sig_transdc_resp-reg_receiver"/>
</dbReference>
<dbReference type="Pfam" id="PF00072">
    <property type="entry name" value="Response_reg"/>
    <property type="match status" value="1"/>
</dbReference>
<dbReference type="CDD" id="cd00082">
    <property type="entry name" value="HisKA"/>
    <property type="match status" value="1"/>
</dbReference>
<dbReference type="PROSITE" id="PS50110">
    <property type="entry name" value="RESPONSE_REGULATORY"/>
    <property type="match status" value="1"/>
</dbReference>
<dbReference type="PROSITE" id="PS50109">
    <property type="entry name" value="HIS_KIN"/>
    <property type="match status" value="1"/>
</dbReference>
<dbReference type="Gene3D" id="1.10.287.130">
    <property type="match status" value="1"/>
</dbReference>
<feature type="domain" description="Histidine kinase" evidence="6">
    <location>
        <begin position="175"/>
        <end position="395"/>
    </location>
</feature>
<dbReference type="InterPro" id="IPR036890">
    <property type="entry name" value="HATPase_C_sf"/>
</dbReference>
<comment type="caution">
    <text evidence="8">The sequence shown here is derived from an EMBL/GenBank/DDBJ whole genome shotgun (WGS) entry which is preliminary data.</text>
</comment>
<dbReference type="EMBL" id="JBHSBU010000001">
    <property type="protein sequence ID" value="MFC4158375.1"/>
    <property type="molecule type" value="Genomic_DNA"/>
</dbReference>
<dbReference type="SMART" id="SM00387">
    <property type="entry name" value="HATPase_c"/>
    <property type="match status" value="1"/>
</dbReference>
<dbReference type="GO" id="GO:0005524">
    <property type="term" value="F:ATP binding"/>
    <property type="evidence" value="ECO:0007669"/>
    <property type="project" value="UniProtKB-KW"/>
</dbReference>
<dbReference type="SMART" id="SM00388">
    <property type="entry name" value="HisKA"/>
    <property type="match status" value="1"/>
</dbReference>
<dbReference type="RefSeq" id="WP_378160979.1">
    <property type="nucleotide sequence ID" value="NZ_JBHSBU010000001.1"/>
</dbReference>
<dbReference type="Proteomes" id="UP001595791">
    <property type="component" value="Unassembled WGS sequence"/>
</dbReference>
<evidence type="ECO:0000313" key="9">
    <source>
        <dbReference type="Proteomes" id="UP001595791"/>
    </source>
</evidence>
<dbReference type="SUPFAM" id="SSF47384">
    <property type="entry name" value="Homodimeric domain of signal transducing histidine kinase"/>
    <property type="match status" value="1"/>
</dbReference>
<dbReference type="Pfam" id="PF00512">
    <property type="entry name" value="HisKA"/>
    <property type="match status" value="1"/>
</dbReference>
<feature type="domain" description="Response regulatory" evidence="7">
    <location>
        <begin position="8"/>
        <end position="125"/>
    </location>
</feature>
<dbReference type="InterPro" id="IPR011006">
    <property type="entry name" value="CheY-like_superfamily"/>
</dbReference>
<gene>
    <name evidence="8" type="ORF">ACFOW7_03275</name>
</gene>
<comment type="catalytic activity">
    <reaction evidence="1">
        <text>ATP + protein L-histidine = ADP + protein N-phospho-L-histidine.</text>
        <dbReference type="EC" id="2.7.13.3"/>
    </reaction>
</comment>
<evidence type="ECO:0000313" key="8">
    <source>
        <dbReference type="EMBL" id="MFC4158375.1"/>
    </source>
</evidence>
<keyword evidence="8" id="KW-0067">ATP-binding</keyword>
<evidence type="ECO:0000256" key="4">
    <source>
        <dbReference type="PROSITE-ProRule" id="PRU00169"/>
    </source>
</evidence>
<sequence>MEHKEKIKLLLVDDIPTNLVALEALIERDDAEIYKANSGVEALEMLLHHEFALAIVDVHMPGMDGFELAELMRCTERTKQVPIVFVSAGGQDLNYAFKGYESGAVDFLPKPLDTQAVRTKVNVFFELYQQKRTLKQQLQALEKIRLEQESLLAELQKTQAELHAAIRMRDDFLSIAAHELRTPLSVLRLQLQIRQKQLEKGDLSRFTPDRLPKLFEQDDRLVTILFRQINEMVDIARIRAGTLYLEPSEFELGEMVREVANQFGEQMASVGCSLHLDIAATLLGCWDRFRLEQVLINLLTNAMRYAPGTPIHLSLSRAGQRARLSVRDGGPGIAPEYHERIFQQFERAALPNRDNGLGLGLYIAREIVEGHGGRIWVESSQGQGANFVIELPLDLACVKNGTDR</sequence>
<evidence type="ECO:0000259" key="7">
    <source>
        <dbReference type="PROSITE" id="PS50110"/>
    </source>
</evidence>
<evidence type="ECO:0000259" key="6">
    <source>
        <dbReference type="PROSITE" id="PS50109"/>
    </source>
</evidence>
<dbReference type="InterPro" id="IPR004358">
    <property type="entry name" value="Sig_transdc_His_kin-like_C"/>
</dbReference>
<keyword evidence="3 4" id="KW-0597">Phosphoprotein</keyword>
<organism evidence="8 9">
    <name type="scientific">Chitinimonas lacunae</name>
    <dbReference type="NCBI Taxonomy" id="1963018"/>
    <lineage>
        <taxon>Bacteria</taxon>
        <taxon>Pseudomonadati</taxon>
        <taxon>Pseudomonadota</taxon>
        <taxon>Betaproteobacteria</taxon>
        <taxon>Neisseriales</taxon>
        <taxon>Chitinibacteraceae</taxon>
        <taxon>Chitinimonas</taxon>
    </lineage>
</organism>
<feature type="coiled-coil region" evidence="5">
    <location>
        <begin position="131"/>
        <end position="161"/>
    </location>
</feature>
<dbReference type="InterPro" id="IPR005467">
    <property type="entry name" value="His_kinase_dom"/>
</dbReference>
<dbReference type="Gene3D" id="3.30.565.10">
    <property type="entry name" value="Histidine kinase-like ATPase, C-terminal domain"/>
    <property type="match status" value="1"/>
</dbReference>
<dbReference type="SUPFAM" id="SSF55874">
    <property type="entry name" value="ATPase domain of HSP90 chaperone/DNA topoisomerase II/histidine kinase"/>
    <property type="match status" value="1"/>
</dbReference>
<dbReference type="Gene3D" id="3.40.50.2300">
    <property type="match status" value="1"/>
</dbReference>
<dbReference type="Pfam" id="PF02518">
    <property type="entry name" value="HATPase_c"/>
    <property type="match status" value="1"/>
</dbReference>
<feature type="modified residue" description="4-aspartylphosphate" evidence="4">
    <location>
        <position position="57"/>
    </location>
</feature>